<feature type="compositionally biased region" description="Low complexity" evidence="7">
    <location>
        <begin position="4893"/>
        <end position="4911"/>
    </location>
</feature>
<dbReference type="GO" id="GO:0016020">
    <property type="term" value="C:membrane"/>
    <property type="evidence" value="ECO:0007669"/>
    <property type="project" value="UniProtKB-SubCell"/>
</dbReference>
<evidence type="ECO:0000256" key="6">
    <source>
        <dbReference type="SAM" id="Coils"/>
    </source>
</evidence>
<feature type="region of interest" description="Disordered" evidence="7">
    <location>
        <begin position="5831"/>
        <end position="5865"/>
    </location>
</feature>
<comment type="subcellular location">
    <subcellularLocation>
        <location evidence="1">Membrane</location>
    </subcellularLocation>
</comment>
<feature type="region of interest" description="Disordered" evidence="7">
    <location>
        <begin position="2976"/>
        <end position="3059"/>
    </location>
</feature>
<dbReference type="InterPro" id="IPR029865">
    <property type="entry name" value="KIAA0319-like"/>
</dbReference>
<feature type="coiled-coil region" evidence="6">
    <location>
        <begin position="4270"/>
        <end position="4297"/>
    </location>
</feature>
<dbReference type="SUPFAM" id="SSF49899">
    <property type="entry name" value="Concanavalin A-like lectins/glucanases"/>
    <property type="match status" value="2"/>
</dbReference>
<keyword evidence="4" id="KW-1015">Disulfide bond</keyword>
<feature type="compositionally biased region" description="Polar residues" evidence="7">
    <location>
        <begin position="1156"/>
        <end position="1165"/>
    </location>
</feature>
<feature type="compositionally biased region" description="Basic and acidic residues" evidence="7">
    <location>
        <begin position="2620"/>
        <end position="2632"/>
    </location>
</feature>
<feature type="compositionally biased region" description="Basic and acidic residues" evidence="7">
    <location>
        <begin position="2806"/>
        <end position="2821"/>
    </location>
</feature>
<gene>
    <name evidence="9" type="ORF">OS493_034667</name>
</gene>
<feature type="compositionally biased region" description="Basic and acidic residues" evidence="7">
    <location>
        <begin position="5661"/>
        <end position="5671"/>
    </location>
</feature>
<feature type="compositionally biased region" description="Polar residues" evidence="7">
    <location>
        <begin position="2667"/>
        <end position="2677"/>
    </location>
</feature>
<feature type="compositionally biased region" description="Basic residues" evidence="7">
    <location>
        <begin position="3442"/>
        <end position="3454"/>
    </location>
</feature>
<dbReference type="SMART" id="SM00560">
    <property type="entry name" value="LamGL"/>
    <property type="match status" value="1"/>
</dbReference>
<feature type="compositionally biased region" description="Basic residues" evidence="7">
    <location>
        <begin position="2604"/>
        <end position="2619"/>
    </location>
</feature>
<feature type="compositionally biased region" description="Basic residues" evidence="7">
    <location>
        <begin position="4241"/>
        <end position="4261"/>
    </location>
</feature>
<keyword evidence="10" id="KW-1185">Reference proteome</keyword>
<feature type="region of interest" description="Disordered" evidence="7">
    <location>
        <begin position="771"/>
        <end position="791"/>
    </location>
</feature>
<feature type="region of interest" description="Disordered" evidence="7">
    <location>
        <begin position="5052"/>
        <end position="5074"/>
    </location>
</feature>
<dbReference type="Pfam" id="PF23597">
    <property type="entry name" value="KIAA0319_N"/>
    <property type="match status" value="14"/>
</dbReference>
<protein>
    <recommendedName>
        <fullName evidence="8">MANSC domain-containing protein</fullName>
    </recommendedName>
</protein>
<feature type="region of interest" description="Disordered" evidence="7">
    <location>
        <begin position="3563"/>
        <end position="3598"/>
    </location>
</feature>
<feature type="region of interest" description="Disordered" evidence="7">
    <location>
        <begin position="5645"/>
        <end position="5679"/>
    </location>
</feature>
<dbReference type="GO" id="GO:0031410">
    <property type="term" value="C:cytoplasmic vesicle"/>
    <property type="evidence" value="ECO:0007669"/>
    <property type="project" value="TreeGrafter"/>
</dbReference>
<feature type="compositionally biased region" description="Polar residues" evidence="7">
    <location>
        <begin position="4527"/>
        <end position="4541"/>
    </location>
</feature>
<keyword evidence="2" id="KW-0732">Signal</keyword>
<feature type="region of interest" description="Disordered" evidence="7">
    <location>
        <begin position="1108"/>
        <end position="1132"/>
    </location>
</feature>
<dbReference type="InterPro" id="IPR011106">
    <property type="entry name" value="MANSC_N"/>
</dbReference>
<feature type="region of interest" description="Disordered" evidence="7">
    <location>
        <begin position="5505"/>
        <end position="5533"/>
    </location>
</feature>
<feature type="compositionally biased region" description="Polar residues" evidence="7">
    <location>
        <begin position="4551"/>
        <end position="4564"/>
    </location>
</feature>
<feature type="compositionally biased region" description="Basic residues" evidence="7">
    <location>
        <begin position="3529"/>
        <end position="3546"/>
    </location>
</feature>
<dbReference type="PROSITE" id="PS50986">
    <property type="entry name" value="MANSC"/>
    <property type="match status" value="1"/>
</dbReference>
<dbReference type="PANTHER" id="PTHR46182">
    <property type="entry name" value="FI19480P1"/>
    <property type="match status" value="1"/>
</dbReference>
<dbReference type="SMART" id="SM00765">
    <property type="entry name" value="MANEC"/>
    <property type="match status" value="10"/>
</dbReference>
<keyword evidence="6" id="KW-0175">Coiled coil</keyword>
<feature type="compositionally biased region" description="Polar residues" evidence="7">
    <location>
        <begin position="780"/>
        <end position="790"/>
    </location>
</feature>
<feature type="compositionally biased region" description="Polar residues" evidence="7">
    <location>
        <begin position="3564"/>
        <end position="3576"/>
    </location>
</feature>
<feature type="compositionally biased region" description="Low complexity" evidence="7">
    <location>
        <begin position="5055"/>
        <end position="5066"/>
    </location>
</feature>
<evidence type="ECO:0000256" key="2">
    <source>
        <dbReference type="ARBA" id="ARBA00022729"/>
    </source>
</evidence>
<feature type="compositionally biased region" description="Polar residues" evidence="7">
    <location>
        <begin position="1186"/>
        <end position="1203"/>
    </location>
</feature>
<feature type="region of interest" description="Disordered" evidence="7">
    <location>
        <begin position="4457"/>
        <end position="4503"/>
    </location>
</feature>
<feature type="compositionally biased region" description="Polar residues" evidence="7">
    <location>
        <begin position="2976"/>
        <end position="2997"/>
    </location>
</feature>
<feature type="region of interest" description="Disordered" evidence="7">
    <location>
        <begin position="530"/>
        <end position="560"/>
    </location>
</feature>
<evidence type="ECO:0000256" key="7">
    <source>
        <dbReference type="SAM" id="MobiDB-lite"/>
    </source>
</evidence>
<feature type="region of interest" description="Disordered" evidence="7">
    <location>
        <begin position="3420"/>
        <end position="3454"/>
    </location>
</feature>
<evidence type="ECO:0000256" key="4">
    <source>
        <dbReference type="ARBA" id="ARBA00023157"/>
    </source>
</evidence>
<feature type="compositionally biased region" description="Polar residues" evidence="7">
    <location>
        <begin position="855"/>
        <end position="864"/>
    </location>
</feature>
<feature type="compositionally biased region" description="Basic and acidic residues" evidence="7">
    <location>
        <begin position="4481"/>
        <end position="4498"/>
    </location>
</feature>
<feature type="region of interest" description="Disordered" evidence="7">
    <location>
        <begin position="2806"/>
        <end position="2830"/>
    </location>
</feature>
<feature type="compositionally biased region" description="Basic and acidic residues" evidence="7">
    <location>
        <begin position="3519"/>
        <end position="3528"/>
    </location>
</feature>
<feature type="compositionally biased region" description="Polar residues" evidence="7">
    <location>
        <begin position="2509"/>
        <end position="2536"/>
    </location>
</feature>
<feature type="compositionally biased region" description="Low complexity" evidence="7">
    <location>
        <begin position="1368"/>
        <end position="1382"/>
    </location>
</feature>
<keyword evidence="5" id="KW-0325">Glycoprotein</keyword>
<dbReference type="Pfam" id="PF13385">
    <property type="entry name" value="Laminin_G_3"/>
    <property type="match status" value="2"/>
</dbReference>
<feature type="compositionally biased region" description="Polar residues" evidence="7">
    <location>
        <begin position="3023"/>
        <end position="3034"/>
    </location>
</feature>
<feature type="region of interest" description="Disordered" evidence="7">
    <location>
        <begin position="4871"/>
        <end position="4923"/>
    </location>
</feature>
<feature type="region of interest" description="Disordered" evidence="7">
    <location>
        <begin position="2505"/>
        <end position="2633"/>
    </location>
</feature>
<feature type="compositionally biased region" description="Low complexity" evidence="7">
    <location>
        <begin position="932"/>
        <end position="943"/>
    </location>
</feature>
<feature type="compositionally biased region" description="Low complexity" evidence="7">
    <location>
        <begin position="5809"/>
        <end position="5818"/>
    </location>
</feature>
<feature type="region of interest" description="Disordered" evidence="7">
    <location>
        <begin position="928"/>
        <end position="949"/>
    </location>
</feature>
<feature type="region of interest" description="Disordered" evidence="7">
    <location>
        <begin position="1365"/>
        <end position="1385"/>
    </location>
</feature>
<evidence type="ECO:0000259" key="8">
    <source>
        <dbReference type="PROSITE" id="PS50986"/>
    </source>
</evidence>
<feature type="region of interest" description="Disordered" evidence="7">
    <location>
        <begin position="4352"/>
        <end position="4389"/>
    </location>
</feature>
<evidence type="ECO:0000313" key="10">
    <source>
        <dbReference type="Proteomes" id="UP001163046"/>
    </source>
</evidence>
<dbReference type="PANTHER" id="PTHR46182:SF2">
    <property type="entry name" value="FI19480P1"/>
    <property type="match status" value="1"/>
</dbReference>
<feature type="region of interest" description="Disordered" evidence="7">
    <location>
        <begin position="5804"/>
        <end position="5823"/>
    </location>
</feature>
<feature type="compositionally biased region" description="Basic and acidic residues" evidence="7">
    <location>
        <begin position="1122"/>
        <end position="1132"/>
    </location>
</feature>
<feature type="compositionally biased region" description="Polar residues" evidence="7">
    <location>
        <begin position="5509"/>
        <end position="5518"/>
    </location>
</feature>
<keyword evidence="3" id="KW-0472">Membrane</keyword>
<feature type="compositionally biased region" description="Basic and acidic residues" evidence="7">
    <location>
        <begin position="3745"/>
        <end position="3759"/>
    </location>
</feature>
<feature type="region of interest" description="Disordered" evidence="7">
    <location>
        <begin position="4519"/>
        <end position="4584"/>
    </location>
</feature>
<feature type="compositionally biased region" description="Basic and acidic residues" evidence="7">
    <location>
        <begin position="4361"/>
        <end position="4377"/>
    </location>
</feature>
<dbReference type="GO" id="GO:0001764">
    <property type="term" value="P:neuron migration"/>
    <property type="evidence" value="ECO:0007669"/>
    <property type="project" value="TreeGrafter"/>
</dbReference>
<feature type="region of interest" description="Disordered" evidence="7">
    <location>
        <begin position="2666"/>
        <end position="2687"/>
    </location>
</feature>
<feature type="compositionally biased region" description="Basic and acidic residues" evidence="7">
    <location>
        <begin position="2678"/>
        <end position="2687"/>
    </location>
</feature>
<organism evidence="9 10">
    <name type="scientific">Desmophyllum pertusum</name>
    <dbReference type="NCBI Taxonomy" id="174260"/>
    <lineage>
        <taxon>Eukaryota</taxon>
        <taxon>Metazoa</taxon>
        <taxon>Cnidaria</taxon>
        <taxon>Anthozoa</taxon>
        <taxon>Hexacorallia</taxon>
        <taxon>Scleractinia</taxon>
        <taxon>Caryophylliina</taxon>
        <taxon>Caryophylliidae</taxon>
        <taxon>Desmophyllum</taxon>
    </lineage>
</organism>
<feature type="region of interest" description="Disordered" evidence="7">
    <location>
        <begin position="3513"/>
        <end position="3550"/>
    </location>
</feature>
<feature type="region of interest" description="Disordered" evidence="7">
    <location>
        <begin position="3737"/>
        <end position="3797"/>
    </location>
</feature>
<proteinExistence type="predicted"/>
<feature type="compositionally biased region" description="Basic and acidic residues" evidence="7">
    <location>
        <begin position="3821"/>
        <end position="3865"/>
    </location>
</feature>
<dbReference type="Proteomes" id="UP001163046">
    <property type="component" value="Unassembled WGS sequence"/>
</dbReference>
<feature type="region of interest" description="Disordered" evidence="7">
    <location>
        <begin position="3943"/>
        <end position="3967"/>
    </location>
</feature>
<dbReference type="EMBL" id="MU825922">
    <property type="protein sequence ID" value="KAJ7382504.1"/>
    <property type="molecule type" value="Genomic_DNA"/>
</dbReference>
<dbReference type="OrthoDB" id="6022609at2759"/>
<feature type="compositionally biased region" description="Basic residues" evidence="7">
    <location>
        <begin position="2865"/>
        <end position="2875"/>
    </location>
</feature>
<feature type="region of interest" description="Disordered" evidence="7">
    <location>
        <begin position="4231"/>
        <end position="4265"/>
    </location>
</feature>
<accession>A0A9W9ZKB2</accession>
<evidence type="ECO:0000313" key="9">
    <source>
        <dbReference type="EMBL" id="KAJ7382504.1"/>
    </source>
</evidence>
<dbReference type="Gene3D" id="2.60.120.200">
    <property type="match status" value="2"/>
</dbReference>
<feature type="region of interest" description="Disordered" evidence="7">
    <location>
        <begin position="844"/>
        <end position="867"/>
    </location>
</feature>
<feature type="compositionally biased region" description="Basic and acidic residues" evidence="7">
    <location>
        <begin position="3376"/>
        <end position="3391"/>
    </location>
</feature>
<feature type="compositionally biased region" description="Basic residues" evidence="7">
    <location>
        <begin position="2549"/>
        <end position="2582"/>
    </location>
</feature>
<comment type="caution">
    <text evidence="9">The sequence shown here is derived from an EMBL/GenBank/DDBJ whole genome shotgun (WGS) entry which is preliminary data.</text>
</comment>
<evidence type="ECO:0000256" key="3">
    <source>
        <dbReference type="ARBA" id="ARBA00023136"/>
    </source>
</evidence>
<feature type="region of interest" description="Disordered" evidence="7">
    <location>
        <begin position="1156"/>
        <end position="1215"/>
    </location>
</feature>
<dbReference type="InterPro" id="IPR013320">
    <property type="entry name" value="ConA-like_dom_sf"/>
</dbReference>
<feature type="compositionally biased region" description="Basic residues" evidence="7">
    <location>
        <begin position="3423"/>
        <end position="3433"/>
    </location>
</feature>
<evidence type="ECO:0000256" key="5">
    <source>
        <dbReference type="ARBA" id="ARBA00023180"/>
    </source>
</evidence>
<feature type="region of interest" description="Disordered" evidence="7">
    <location>
        <begin position="335"/>
        <end position="356"/>
    </location>
</feature>
<feature type="domain" description="MANSC" evidence="8">
    <location>
        <begin position="4944"/>
        <end position="5030"/>
    </location>
</feature>
<name>A0A9W9ZKB2_9CNID</name>
<feature type="compositionally biased region" description="Low complexity" evidence="7">
    <location>
        <begin position="5521"/>
        <end position="5533"/>
    </location>
</feature>
<feature type="region of interest" description="Disordered" evidence="7">
    <location>
        <begin position="3817"/>
        <end position="3877"/>
    </location>
</feature>
<dbReference type="InterPro" id="IPR006558">
    <property type="entry name" value="LamG-like"/>
</dbReference>
<sequence length="6082" mass="672332">MDPSNVVPTQQPLTMPLSGLSAAATSTPILESSNVSSSVQNVTVGIVKVTETAIPKLESSKAFPVLEELSGTVSIVNVKVASKPTLTPSNLPRTLEELSASLSNVNDAATSNPTLTSSNVFSTLQELPTSFSSSQHVAATSTTKLESSSVSPNTQKLILFSSIKVKVTSNQTLTSSELSTSFSSQHITVTSTPKLQSVTTSLLSTLRSPLLTSNVTNIPWRSSAFTAMKEERGVKTNGLKNESTDLYTKHYLPQKNPFGHKTSLAKVITTPSPSMKSSVQAQLQMTVSNFSKSTGNFSQLSEFMARTNTSQVKLSVVQSEASTILSSTALTPKIPSSDDSFDHSRSVETNKPTGVAKEEDTNTILTKTDKASSIYSRLSLDVDNSTGNASSLLSTPLRVKPSPTQAITNVEPSPNTLAHQMSTSAILGDIATLRTTHSRSDTSNERKSHLSQTLSTVKLVVSTLSSEKTSNTKSIHPSSSISIITHGNHSNDFKSIQNKTYVIESTERHLFDEHKRGDIALLRTTSVSHKSSGILPHSRNSSSVASHFKDAPSGTRKQQLTALNPTKTSFQSSLLSKSNNSVNASTVITGVNAGILIPTPSTNLAHETNSVKKLRIPLTAPHISYTPNSPTISRIEKLSSLSKGTTNANDAPSSNAERKILSSVARTLPSSGIWTPPLLAMSSRLSSRVAPKSIYSGKKTNISSSHQTGSSVIAKPRLVSASLPQNISSPRHFNMDTSALNNISVRELETILAPLHRTLNTTSLNIAAHPSKTDRHVSIETEQSVPSSSKLLRHSEPIKTLLEVDSSVTLPGMKHNQTSSSLHKAQDLIQSLQDYLSSLTSKREAIPRNGKRPYSEQQNVSNNSDEAHRVDRIVKELRSNFPDVALIQALNHSVLSVLSNTSRNASDLITVKRLINDLRKILSNRETSLHSTHNPTTRNTTHRMSTSSAPVEKILNLSSVGKNDMPGGPKSYVQTPISPITSKATLDYKNVSDAYSQSIAKADMTASQLFHFSSELTGLNHTSSFEDKQKRVEIPDLTPFAGGLLEQIKILHSSPTLKQQISSTDTVPGSTPISGMLLEQISRLHASPRQPLGNISGISSKVSNNLNSSIPKLSASRNKSLGSDREKHAKETSIENLPPTIALAMLVSSYNQIVTPPTSTDQNSAKYPRTSARYIQGKSKKHFGRISSSRTSLILQSTPSSPNKDLGERPSPLQRTEHVRVNKPTPSMIIKPLEIKHGKISTPVLATTPASKRLQSHLMEQGRTTLIKEPSRTVKATLGDSVTVLLPKMTTKSRSTEKTGHDEEKAGMFGYFAKLLKSIKDILTKKNSKHGETSSAALLSSGATQSFHVTTTATSVLSDLTSTPFSAQQQQQQQRRGTTLQQSSVRPVASSLTSSLQLVATKAKALDISLAMLPLHKVTFNVTGISNAALCKHSLPHENSTMRGGIYSGFFKEIGTVNSDAECISQCCVSETCDAAFLLSNRCFLVSCKSKPLCESVPAKNLAFRPRVIYIEEKMALPKGSNDQKSWKNFNYDIHQDNFSSSSRSEITLTSFPVRKSVIFGTSMNTPQLNSHNGKTFCEASVIRQNVTLRGGIKSGHFKDQGTVDSMERCIELCCSRDNCSVAFMLLNRCFSVSCYNDTSCNSTPARSLIFQPQLAYIRRNVTSKVTLDNRLKTMAISKTQVSANVFSSSNALTRKEDKNNLARFPDNCRYGDSEKDVTFRGGLNAGSFLDTGVVSNIKECVDNCCHATKCDVAFVIMKRCFLVTCYSSRLCQSIPARNLDYLTEMVHVSRDENAVVRDLLARLVQPSSPSVKIKSVLPSSLPASAYDKNIQNSASSLVSLNDTTDGATAVRENKHSTLIRHFAGFHGGSSLTSAPPAVPAVGALIESTIAPLNVNKHGVVGLIQTLGMSTRLKSTRHALHQTITPSSLRLNSLSSNPPWPESVGNVSTHEKELGTGAFTEDETCQSTAVYYNATMRGGINAGVFKDQGAVQNMRKCIEQCCRWQFCSVAFMLLTRCYIIACYNDHLCDPVSARNVTFTPRIAFVSRVRRDQGNFRNILENIPTPILSESAKSRLKTSTGGTRFTRAKVYSHTGTLSLSTVTSAATKLPSSLEIQPSPSQTAFKVFTLQSESRHNCTNSEQKQNVTLRGGLSAGHFKDKGKVADMQECVDFCCKEHHCDVALMLLENCFTVVCHNKRLCESVPAKTGRYKSRLVYVENNLSVKSAHLSTHKLTKTISLLDAALPEMGEINDSRTSQSGKRTTVSDRIGGFDSKQLAKLLTPSRSFEEVVKRGNISKVGNLTTIKHSKNESKTTKEHQSLILQEGLNKMAPRNNSNASVSQHKQHHLIVTSVLSGHNISLLSSSTVRLNASLLALPEPNKSAIEEGVKSGHTSGLASTFGDLSQHPFTQPSSCLNSPISYNVTLRNGIRSGYFRDQGRVENMGVCIQKCCGAEDCDVAFVLKQRCYLVTCYTKKGCQTVPARHSLFRPRVSHVQRTNVTQLMSFMDGQNDAHSSGNTVSVQPHSSTKSDHLTPSSTLPAPVNSFDYSSKHNLKAKASSTKKAKTSPAHRHKTKHRKIKTRKGRDRSGNLATHKKSRHVTVAPELKKRKARKSIKTHHTRHRNEVTEAKRESPKAKIKHFKSTFVKKKDRKLSHSDLDQLFQLMKPTKRVSSPYSTSDVRPQETHSDSLKKTIKPDKIAQIDGDIESPYNIPTVTTEAPTTTTPAQDSLQTTTVVDHDYKTSEKNQAASNLHQESSASTMKGSINQRMLPTLAATKTNHGGQKSKKITKGEKDFAIQVKALLKMEGDNMEHTSSHRVEPTKEMHSRRKTTTKQKMTFATTKNFLDYVTRPTGATSRLSIPTVMPPKGSRHHRSKFRATKSTVPSLPTQVRDLEVSSCATGPVEHNQTLRGGLSSGLFHEVGKVNDIQGCSQHCCSSPICDLAFMILSHCFLVTCSSSNRRMCDSTPALATNFNPMISRVSRSGNEGNEDQSSVTASDGNSKPVPTLTPIASPLKLPLPEPEMEAHSTSSPSFTIQSPAEARESDSTSVSPSEIPPTPSGCISSLTEHNVTLRGGLHAGKFTDAGKVNGSFTCSELCCKADNCDVAFFAFHRCFLVKCFDEYLCVSTPSLLPKFNPTVVHVYRHHSKPTAKPVTTLPPINDVLQEIEVETQTQSKPKNKTCAHSEVYDEVTLRKGYRAGNFTSHGKVNSTDQCVDLCCGQLGCDLVFMFLNNCFTVSCHSGYACEIVPARHSRFKPKVVYFIKNNSTTVIKPSEFNSSLSDPESFVGKQLVNAVHYKELRSNKTIRDSYKKDFTQMSNDTETVDEVFMEVPDNKITSRTVIDKAANASWQLPKHNKSSRLVVKSDLPNTKQRVKKKHTLKPESHGMISHKESRTDEKIDLMLNKLTNVTEENKRLEGEIHVLMAKPSKRGHNKKRVSSGSAGGERKKKKSKKNIKGRRIVHKTKRIKSQLGVSGYGSGMHSSARKRVVIVDTDRPPVFPPTDEHNIEEHSIHAFQRKRYQKDHHLSEDGKKTPKQQHTKKLRKNTQAKSKHWDPTNEHAIEEHAIHNPTNASGHSNTSKKNPHAGLEEGSEIKYGQPEIDTDDLELGEILKLKPNTKTAKEPEEPQGPVWINYRNKNKDYLESFHQQIAPTRSSHFQLDNRRDREHTSDDEFHIDNQDEEKASEKHVWISSRNRGKDDLESFHEQIAPKPRSHFHMEGKNENTNNDEFHIENHVEQKASAKHVWMSSKNRDKDHTESFHEEIAPTPKSRFQFENHRKNENTNEDEFHIESQDEPKDSERHVWINSRNRNKDHLESFHKQIVPTHKSDFHLDKQRENQDSKDDEFHIESQDEPKDSERDRNDDHKESFHEQIAPTHRSHFKLEGKHENTNDYEFHVKNQDHPSLSEKHVWMSSGDRDKDPLESFHDQIANSHEKDKDTSRDKFHIEHQREPSLHEIAGGEPSVPYDNEDREMSAQNIANSARKEPETDFTMSNSSDPVLSEFAELDKKLEKSRPEHSIERPAFVKNDFAQGKKSMADASDKDSLHASNVKTSEEMAVTEKPLDISTTWSVKDHSGNRYERLNFTTRQQANSRHEKPDFDAIYSKINNIYNRLQDLLEAQSQIRQNATLSSVKNQTGRHSINEHSRRLEELIPTPPVSFLRPTTRASRIRLTSKKVRVVKQYVTDDFRGSGAPPPRHKDALMDYIKTIYNRVQDLYKRKLERPPLKGKVGHRRNSFHRFSASGNGKRGRKTGKERSRWRKAKTNRRKNVEERSVLKEMKQIYKNMKKMYQQQRKAKKKAEMMAKKTERPRQRSFIPTSYGARKSDRRIGLPVSSARPTGLVTTLERPVPLASSITGAQVKPQAHNTDTEDRVSHEHPIRPKDQSYQQGTQHRPTEARKVYNDSINHGGILANNLASRHPTVNQSFIDRIVAEIQAKHQTKTHNLQQLIDNVADSVVKQVTEEFSGPIHKPSRRVNVPKPSPQTEASKPDDSKAEMPLLNDHRSRNPHGKSAAFLESAINKLNSKEEDLPPEMTSSDEITGNMSPVSSPEDVKPSAMVSSTQEAHFSSQHPSREKHPSRGPQAEQPGQQEIREMFKFRKRLKKKKPMVEKGKKKLTIPATTEGNAAYLVLHMGFENIENRTAVDSSGHNNNAILSPEVRMSVTESKCGSALSMRGGRLLFARFNSRPREAITITLWLKLDSVSGTATLFKTTGTGAKYHLQVADGIIHWSHVDDLGHVIFSMETRQTVDSLDWVHISATYDAHINMSKIILNGAVIGENKGHGLLSQNWDGEVGIGIPEGIRGLIDEFYMYNHALAASDLSDLSEECNPGAGGAIPVMEGGYDGLIPDQMIQDAMMLQHPNSTITTKPTIASTIHTTVSTPPPTSSTAQRVPPTPPTTKPAITETTTTKPTTLSTKPMDATTTPLSTSYKPTLQIPTAASLSKKPGVSKVPSMITLHEEPNCQQGMFYLNSELRGGMDAGLFIDLGRVRGTESCLKFCCEIESCDLVFMTRDSCYAVDCFSNKLCEPVAAVPYRSDTPSVHYVTRSGKSVLDEKLKKLQARPTTRPTTQQPTSQPPPSRITASDMFLPYEQVSTRPTYASSPITKRFCTRGMFFYDVKLRDGWNAGMLLQVARADSMTDCIQLCCDEPACDFVMLKGKRCYTVRCKGGDTCTVEEGGDYQISFVSRQDMVEDETISTPTPTPLPLSPLGGNMDEPPGNHVRYLSLYLGFDHVIGSVAVDGSGLNNDARLTKATEVTRPGKRGAAIKLNGGDVLLDGEHFREKPREAVTIALWVKLWRTGGVHSIFDTIGGHSIHNKGQYHFEVYNGRLRWFHRNEYSKEVFSVRTSPVLQPNLWYHVTGTYDSRTHMARVFVNGDLVGEGHGSGMLSLDWEAKAGFGSHSGRRILLGYLDEIYLFRRALLEKEIDNYLENPNGNSFFKPDTNLVYTESYTERPSSFSDVNTDSVWFSGPTSHLTNLPHPRPPNDTLNYMDQVGKPTASRSGAASAVISAARAKPTSKQTSQTPIVKSPQTTETTTQSTTLPTTLKATTTTKPTTIPSTIASKAKESSNAICRLGNVYRNRDLEGGLAAGNFTDKGMVGSIEECMEICCRMKNCSVAYMVENNCFAITCKENKQCKTFIKSPLENSLVIGLVDRGNPGESTPSPTPAEETKKLSDHPPSDVFIEPDANSKVSYTSEDDKEPGFNFIDMLSTKKPTPSTTSEPTIPRCTHSRLYRHVTLIGGLRAGNFTRLAEYVDMDECARKCCAQRSCDVAILMRDTCFALQCSRPELCSTRPARLRNFSLKIMYMYREDSKAQTKPTETTKPTDPSLEDLLGEVKPTQSPATVPPLNNMLGFPRMDSSHVTEPKPPSTECSQGLTVNNVILNGGMGAGEVTQFPHVSDIQLCIEKCCTSSKCHVAYVIQDVCYTVNCFSRDLCRTRPIENTAVHSVISYVKRNGIAMFSSGDEASVGNRGNANIQPTTKPTSAADITGDFKNLICQKDKTFYNVQLKGGESTGLFTERGLVSDISQCAGICCQDRSCDLAYTEGQRCYTVKCYNRDSCRLIEPSSLTVKTAMAYVIRLKDKNVLQGK</sequence>
<feature type="region of interest" description="Disordered" evidence="7">
    <location>
        <begin position="2853"/>
        <end position="2882"/>
    </location>
</feature>
<feature type="compositionally biased region" description="Basic and acidic residues" evidence="7">
    <location>
        <begin position="3767"/>
        <end position="3797"/>
    </location>
</feature>
<evidence type="ECO:0000256" key="1">
    <source>
        <dbReference type="ARBA" id="ARBA00004370"/>
    </source>
</evidence>
<feature type="region of interest" description="Disordered" evidence="7">
    <location>
        <begin position="3367"/>
        <end position="3391"/>
    </location>
</feature>
<feature type="compositionally biased region" description="Polar residues" evidence="7">
    <location>
        <begin position="1108"/>
        <end position="1121"/>
    </location>
</feature>
<feature type="compositionally biased region" description="Polar residues" evidence="7">
    <location>
        <begin position="4914"/>
        <end position="4923"/>
    </location>
</feature>
<dbReference type="InterPro" id="IPR013980">
    <property type="entry name" value="MANSC_dom"/>
</dbReference>
<reference evidence="9" key="1">
    <citation type="submission" date="2023-01" db="EMBL/GenBank/DDBJ databases">
        <title>Genome assembly of the deep-sea coral Lophelia pertusa.</title>
        <authorList>
            <person name="Herrera S."/>
            <person name="Cordes E."/>
        </authorList>
    </citation>
    <scope>NUCLEOTIDE SEQUENCE</scope>
    <source>
        <strain evidence="9">USNM1676648</strain>
        <tissue evidence="9">Polyp</tissue>
    </source>
</reference>